<accession>A0A921FTX4</accession>
<protein>
    <submittedName>
        <fullName evidence="4">GNAT family N-acetyltransferase</fullName>
    </submittedName>
</protein>
<name>A0A921FTX4_9BIFI</name>
<evidence type="ECO:0000256" key="2">
    <source>
        <dbReference type="ARBA" id="ARBA00023315"/>
    </source>
</evidence>
<gene>
    <name evidence="4" type="ORF">K8U78_02090</name>
</gene>
<feature type="domain" description="N-acetyltransferase" evidence="3">
    <location>
        <begin position="215"/>
        <end position="363"/>
    </location>
</feature>
<dbReference type="InterPro" id="IPR016181">
    <property type="entry name" value="Acyl_CoA_acyltransferase"/>
</dbReference>
<dbReference type="Gene3D" id="3.40.630.30">
    <property type="match status" value="2"/>
</dbReference>
<dbReference type="PANTHER" id="PTHR43877">
    <property type="entry name" value="AMINOALKYLPHOSPHONATE N-ACETYLTRANSFERASE-RELATED-RELATED"/>
    <property type="match status" value="1"/>
</dbReference>
<comment type="caution">
    <text evidence="4">The sequence shown here is derived from an EMBL/GenBank/DDBJ whole genome shotgun (WGS) entry which is preliminary data.</text>
</comment>
<dbReference type="InterPro" id="IPR000182">
    <property type="entry name" value="GNAT_dom"/>
</dbReference>
<proteinExistence type="predicted"/>
<dbReference type="EMBL" id="DYWK01000003">
    <property type="protein sequence ID" value="HJF17944.1"/>
    <property type="molecule type" value="Genomic_DNA"/>
</dbReference>
<organism evidence="4 5">
    <name type="scientific">Aeriscardovia aeriphila</name>
    <dbReference type="NCBI Taxonomy" id="218139"/>
    <lineage>
        <taxon>Bacteria</taxon>
        <taxon>Bacillati</taxon>
        <taxon>Actinomycetota</taxon>
        <taxon>Actinomycetes</taxon>
        <taxon>Bifidobacteriales</taxon>
        <taxon>Bifidobacteriaceae</taxon>
        <taxon>Aeriscardovia</taxon>
    </lineage>
</organism>
<dbReference type="GO" id="GO:0016747">
    <property type="term" value="F:acyltransferase activity, transferring groups other than amino-acyl groups"/>
    <property type="evidence" value="ECO:0007669"/>
    <property type="project" value="InterPro"/>
</dbReference>
<evidence type="ECO:0000313" key="5">
    <source>
        <dbReference type="Proteomes" id="UP000715651"/>
    </source>
</evidence>
<dbReference type="Pfam" id="PF13302">
    <property type="entry name" value="Acetyltransf_3"/>
    <property type="match status" value="1"/>
</dbReference>
<evidence type="ECO:0000259" key="3">
    <source>
        <dbReference type="PROSITE" id="PS51186"/>
    </source>
</evidence>
<evidence type="ECO:0000313" key="4">
    <source>
        <dbReference type="EMBL" id="HJF17944.1"/>
    </source>
</evidence>
<sequence>MHCLQPHEPLATSRLLLRPITPADGLTLFEYMKTDWYGLALTGVPVTITEHGVELPWAEEEIERAYAQFSADEQRAMFAVVLSALPEHSSASARANQNPIGEKAAGTVIGEVVLNEYDDEHHSCNLRAYIAPKWRARGYGREALEALISYGFERGLSAITLEVYDHNSTARQLYDKLGFLPVGYESHAVEIAGISYGATTMQLTREDYYAGARALEEEQVSCGNLELCCHLAHSYAQAPTEQIHLMLREFNRQHFETLDGQELAVWLTDQGKLVGGVYGEVFGHWLEVEYLVVAPGYRKKGLGSLLLARIEQAGLKAGAKQVLLNTFDFQGKLFYPRFGYHEIGRIENYPLTGSQHWFVKRLN</sequence>
<reference evidence="4" key="2">
    <citation type="submission" date="2021-09" db="EMBL/GenBank/DDBJ databases">
        <authorList>
            <person name="Gilroy R."/>
        </authorList>
    </citation>
    <scope>NUCLEOTIDE SEQUENCE</scope>
    <source>
        <strain evidence="4">578</strain>
    </source>
</reference>
<feature type="domain" description="N-acetyltransferase" evidence="3">
    <location>
        <begin position="52"/>
        <end position="206"/>
    </location>
</feature>
<dbReference type="SUPFAM" id="SSF55729">
    <property type="entry name" value="Acyl-CoA N-acyltransferases (Nat)"/>
    <property type="match status" value="2"/>
</dbReference>
<evidence type="ECO:0000256" key="1">
    <source>
        <dbReference type="ARBA" id="ARBA00022679"/>
    </source>
</evidence>
<dbReference type="CDD" id="cd04301">
    <property type="entry name" value="NAT_SF"/>
    <property type="match status" value="2"/>
</dbReference>
<reference evidence="4" key="1">
    <citation type="journal article" date="2021" name="PeerJ">
        <title>Extensive microbial diversity within the chicken gut microbiome revealed by metagenomics and culture.</title>
        <authorList>
            <person name="Gilroy R."/>
            <person name="Ravi A."/>
            <person name="Getino M."/>
            <person name="Pursley I."/>
            <person name="Horton D.L."/>
            <person name="Alikhan N.F."/>
            <person name="Baker D."/>
            <person name="Gharbi K."/>
            <person name="Hall N."/>
            <person name="Watson M."/>
            <person name="Adriaenssens E.M."/>
            <person name="Foster-Nyarko E."/>
            <person name="Jarju S."/>
            <person name="Secka A."/>
            <person name="Antonio M."/>
            <person name="Oren A."/>
            <person name="Chaudhuri R.R."/>
            <person name="La Ragione R."/>
            <person name="Hildebrand F."/>
            <person name="Pallen M.J."/>
        </authorList>
    </citation>
    <scope>NUCLEOTIDE SEQUENCE</scope>
    <source>
        <strain evidence="4">578</strain>
    </source>
</reference>
<keyword evidence="1" id="KW-0808">Transferase</keyword>
<dbReference type="InterPro" id="IPR050832">
    <property type="entry name" value="Bact_Acetyltransf"/>
</dbReference>
<keyword evidence="2" id="KW-0012">Acyltransferase</keyword>
<dbReference type="Proteomes" id="UP000715651">
    <property type="component" value="Unassembled WGS sequence"/>
</dbReference>
<dbReference type="PROSITE" id="PS51186">
    <property type="entry name" value="GNAT"/>
    <property type="match status" value="2"/>
</dbReference>
<dbReference type="AlphaFoldDB" id="A0A921FTX4"/>
<dbReference type="Pfam" id="PF13508">
    <property type="entry name" value="Acetyltransf_7"/>
    <property type="match status" value="1"/>
</dbReference>